<name>A0AAJ0A253_9PEZI</name>
<evidence type="ECO:0000313" key="2">
    <source>
        <dbReference type="Proteomes" id="UP001243989"/>
    </source>
</evidence>
<proteinExistence type="predicted"/>
<reference evidence="1" key="1">
    <citation type="submission" date="2021-06" db="EMBL/GenBank/DDBJ databases">
        <title>Comparative genomics, transcriptomics and evolutionary studies reveal genomic signatures of adaptation to plant cell wall in hemibiotrophic fungi.</title>
        <authorList>
            <consortium name="DOE Joint Genome Institute"/>
            <person name="Baroncelli R."/>
            <person name="Diaz J.F."/>
            <person name="Benocci T."/>
            <person name="Peng M."/>
            <person name="Battaglia E."/>
            <person name="Haridas S."/>
            <person name="Andreopoulos W."/>
            <person name="Labutti K."/>
            <person name="Pangilinan J."/>
            <person name="Floch G.L."/>
            <person name="Makela M.R."/>
            <person name="Henrissat B."/>
            <person name="Grigoriev I.V."/>
            <person name="Crouch J.A."/>
            <person name="De Vries R.P."/>
            <person name="Sukno S.A."/>
            <person name="Thon M.R."/>
        </authorList>
    </citation>
    <scope>NUCLEOTIDE SEQUENCE</scope>
    <source>
        <strain evidence="1">CBS 102054</strain>
    </source>
</reference>
<dbReference type="EMBL" id="JAHMHQ010000003">
    <property type="protein sequence ID" value="KAK1641069.1"/>
    <property type="molecule type" value="Genomic_DNA"/>
</dbReference>
<dbReference type="GeneID" id="85466544"/>
<dbReference type="RefSeq" id="XP_060449676.1">
    <property type="nucleotide sequence ID" value="XM_060581682.1"/>
</dbReference>
<dbReference type="AlphaFoldDB" id="A0AAJ0A253"/>
<comment type="caution">
    <text evidence="1">The sequence shown here is derived from an EMBL/GenBank/DDBJ whole genome shotgun (WGS) entry which is preliminary data.</text>
</comment>
<accession>A0AAJ0A253</accession>
<gene>
    <name evidence="1" type="ORF">BDP81DRAFT_126843</name>
</gene>
<evidence type="ECO:0000313" key="1">
    <source>
        <dbReference type="EMBL" id="KAK1641069.1"/>
    </source>
</evidence>
<protein>
    <submittedName>
        <fullName evidence="1">Uncharacterized protein</fullName>
    </submittedName>
</protein>
<dbReference type="Proteomes" id="UP001243989">
    <property type="component" value="Unassembled WGS sequence"/>
</dbReference>
<keyword evidence="2" id="KW-1185">Reference proteome</keyword>
<sequence>MKVNSVGCFVRPRCPGGLFDRFSKEVPFHDSWPFLYSVLRNHVIIVCQERCGSGPCTASAQEGRSAAVEESCEAPNGTGVRGVSWGWGLHCPCREMRRRAAVEVARSNAFGGVVANASSCLHPFARQEKLPSYCGVSTIDNDDDDNYTYPYICRRRRGRRRPTGSAALAARGFPGRRVELRSGVMEIEPSRETLLTRCIRAWQCH</sequence>
<organism evidence="1 2">
    <name type="scientific">Colletotrichum phormii</name>
    <dbReference type="NCBI Taxonomy" id="359342"/>
    <lineage>
        <taxon>Eukaryota</taxon>
        <taxon>Fungi</taxon>
        <taxon>Dikarya</taxon>
        <taxon>Ascomycota</taxon>
        <taxon>Pezizomycotina</taxon>
        <taxon>Sordariomycetes</taxon>
        <taxon>Hypocreomycetidae</taxon>
        <taxon>Glomerellales</taxon>
        <taxon>Glomerellaceae</taxon>
        <taxon>Colletotrichum</taxon>
        <taxon>Colletotrichum acutatum species complex</taxon>
    </lineage>
</organism>